<proteinExistence type="predicted"/>
<dbReference type="Pfam" id="PF06961">
    <property type="entry name" value="DUF1294"/>
    <property type="match status" value="1"/>
</dbReference>
<reference evidence="2" key="1">
    <citation type="journal article" date="2020" name="Stud. Mycol.">
        <title>101 Dothideomycetes genomes: a test case for predicting lifestyles and emergence of pathogens.</title>
        <authorList>
            <person name="Haridas S."/>
            <person name="Albert R."/>
            <person name="Binder M."/>
            <person name="Bloem J."/>
            <person name="Labutti K."/>
            <person name="Salamov A."/>
            <person name="Andreopoulos B."/>
            <person name="Baker S."/>
            <person name="Barry K."/>
            <person name="Bills G."/>
            <person name="Bluhm B."/>
            <person name="Cannon C."/>
            <person name="Castanera R."/>
            <person name="Culley D."/>
            <person name="Daum C."/>
            <person name="Ezra D."/>
            <person name="Gonzalez J."/>
            <person name="Henrissat B."/>
            <person name="Kuo A."/>
            <person name="Liang C."/>
            <person name="Lipzen A."/>
            <person name="Lutzoni F."/>
            <person name="Magnuson J."/>
            <person name="Mondo S."/>
            <person name="Nolan M."/>
            <person name="Ohm R."/>
            <person name="Pangilinan J."/>
            <person name="Park H.-J."/>
            <person name="Ramirez L."/>
            <person name="Alfaro M."/>
            <person name="Sun H."/>
            <person name="Tritt A."/>
            <person name="Yoshinaga Y."/>
            <person name="Zwiers L.-H."/>
            <person name="Turgeon B."/>
            <person name="Goodwin S."/>
            <person name="Spatafora J."/>
            <person name="Crous P."/>
            <person name="Grigoriev I."/>
        </authorList>
    </citation>
    <scope>NUCLEOTIDE SEQUENCE</scope>
    <source>
        <strain evidence="2">CBS 123094</strain>
    </source>
</reference>
<accession>A0A6A5W8D2</accession>
<dbReference type="EMBL" id="ML977611">
    <property type="protein sequence ID" value="KAF1997637.1"/>
    <property type="molecule type" value="Genomic_DNA"/>
</dbReference>
<dbReference type="Proteomes" id="UP000799779">
    <property type="component" value="Unassembled WGS sequence"/>
</dbReference>
<evidence type="ECO:0000313" key="3">
    <source>
        <dbReference type="Proteomes" id="UP000799779"/>
    </source>
</evidence>
<dbReference type="OrthoDB" id="10259680at2759"/>
<feature type="transmembrane region" description="Helical" evidence="1">
    <location>
        <begin position="36"/>
        <end position="59"/>
    </location>
</feature>
<keyword evidence="1" id="KW-0472">Membrane</keyword>
<feature type="transmembrane region" description="Helical" evidence="1">
    <location>
        <begin position="12"/>
        <end position="29"/>
    </location>
</feature>
<dbReference type="InterPro" id="IPR010718">
    <property type="entry name" value="DUF1294"/>
</dbReference>
<feature type="transmembrane region" description="Helical" evidence="1">
    <location>
        <begin position="102"/>
        <end position="123"/>
    </location>
</feature>
<gene>
    <name evidence="2" type="ORF">P154DRAFT_276257</name>
</gene>
<dbReference type="AlphaFoldDB" id="A0A6A5W8D2"/>
<evidence type="ECO:0000256" key="1">
    <source>
        <dbReference type="SAM" id="Phobius"/>
    </source>
</evidence>
<sequence>MAPSFQPHLPTMVVPLIGALTFIMPILALKHQYHRYFGYPLDIIYYSALNILTCAIYHLDCDRARYEKWLVSEWLLHILSIMGGWGGALVGQYFLQHKPKKLSFQITFWIIVFLWQVFCWAYYFEDAAPLGPPYETRGLSYRAYRGY</sequence>
<name>A0A6A5W8D2_9PLEO</name>
<evidence type="ECO:0008006" key="4">
    <source>
        <dbReference type="Google" id="ProtNLM"/>
    </source>
</evidence>
<feature type="transmembrane region" description="Helical" evidence="1">
    <location>
        <begin position="74"/>
        <end position="95"/>
    </location>
</feature>
<protein>
    <recommendedName>
        <fullName evidence="4">DUF1294-domain-containing protein</fullName>
    </recommendedName>
</protein>
<keyword evidence="1" id="KW-1133">Transmembrane helix</keyword>
<evidence type="ECO:0000313" key="2">
    <source>
        <dbReference type="EMBL" id="KAF1997637.1"/>
    </source>
</evidence>
<organism evidence="2 3">
    <name type="scientific">Amniculicola lignicola CBS 123094</name>
    <dbReference type="NCBI Taxonomy" id="1392246"/>
    <lineage>
        <taxon>Eukaryota</taxon>
        <taxon>Fungi</taxon>
        <taxon>Dikarya</taxon>
        <taxon>Ascomycota</taxon>
        <taxon>Pezizomycotina</taxon>
        <taxon>Dothideomycetes</taxon>
        <taxon>Pleosporomycetidae</taxon>
        <taxon>Pleosporales</taxon>
        <taxon>Amniculicolaceae</taxon>
        <taxon>Amniculicola</taxon>
    </lineage>
</organism>
<keyword evidence="3" id="KW-1185">Reference proteome</keyword>
<keyword evidence="1" id="KW-0812">Transmembrane</keyword>